<dbReference type="eggNOG" id="ENOG50327UW">
    <property type="taxonomic scope" value="Bacteria"/>
</dbReference>
<proteinExistence type="predicted"/>
<dbReference type="STRING" id="195103.CPF_2230"/>
<protein>
    <submittedName>
        <fullName evidence="1">Uncharacterized protein</fullName>
    </submittedName>
</protein>
<evidence type="ECO:0000313" key="1">
    <source>
        <dbReference type="EMBL" id="ABG82294.1"/>
    </source>
</evidence>
<name>A0A0H2YPN3_CLOP1</name>
<dbReference type="KEGG" id="cpf:CPF_2230"/>
<dbReference type="EMBL" id="CP000246">
    <property type="protein sequence ID" value="ABG82294.1"/>
    <property type="molecule type" value="Genomic_DNA"/>
</dbReference>
<organism evidence="1 2">
    <name type="scientific">Clostridium perfringens (strain ATCC 13124 / DSM 756 / JCM 1290 / NCIMB 6125 / NCTC 8237 / Type A)</name>
    <dbReference type="NCBI Taxonomy" id="195103"/>
    <lineage>
        <taxon>Bacteria</taxon>
        <taxon>Bacillati</taxon>
        <taxon>Bacillota</taxon>
        <taxon>Clostridia</taxon>
        <taxon>Eubacteriales</taxon>
        <taxon>Clostridiaceae</taxon>
        <taxon>Clostridium</taxon>
    </lineage>
</organism>
<dbReference type="RefSeq" id="WP_003454815.1">
    <property type="nucleotide sequence ID" value="NC_008261.1"/>
</dbReference>
<evidence type="ECO:0000313" key="2">
    <source>
        <dbReference type="Proteomes" id="UP000001823"/>
    </source>
</evidence>
<gene>
    <name evidence="1" type="ordered locus">CPF_2230</name>
</gene>
<dbReference type="HOGENOM" id="CLU_1438800_0_0_9"/>
<dbReference type="Proteomes" id="UP000001823">
    <property type="component" value="Chromosome"/>
</dbReference>
<dbReference type="PaxDb" id="195103-CPF_2230"/>
<keyword evidence="2" id="KW-1185">Reference proteome</keyword>
<reference evidence="1 2" key="1">
    <citation type="journal article" date="2006" name="Genome Res.">
        <title>Skewed genomic variability in strains of the toxigenic bacterial pathogen, Clostridium perfringens.</title>
        <authorList>
            <person name="Myers G.S."/>
            <person name="Rasko D.A."/>
            <person name="Cheung J.K."/>
            <person name="Ravel J."/>
            <person name="Seshadri R."/>
            <person name="Deboy R.T."/>
            <person name="Ren Q."/>
            <person name="Varga J."/>
            <person name="Awad M.M."/>
            <person name="Brinkac L.M."/>
            <person name="Daugherty S.C."/>
            <person name="Haft D.H."/>
            <person name="Dodson R.J."/>
            <person name="Madupu R."/>
            <person name="Nelson W.C."/>
            <person name="Rosovitz M.J."/>
            <person name="Sullivan S.A."/>
            <person name="Khouri H."/>
            <person name="Dimitrov G.I."/>
            <person name="Watkins K.L."/>
            <person name="Mulligan S."/>
            <person name="Benton J."/>
            <person name="Radune D."/>
            <person name="Fisher D.J."/>
            <person name="Atkins H.S."/>
            <person name="Hiscox T."/>
            <person name="Jost B.H."/>
            <person name="Billington S.J."/>
            <person name="Songer J.G."/>
            <person name="McClane B.A."/>
            <person name="Titball R.W."/>
            <person name="Rood J.I."/>
            <person name="Melville S.B."/>
            <person name="Paulsen I.T."/>
        </authorList>
    </citation>
    <scope>NUCLEOTIDE SEQUENCE [LARGE SCALE GENOMIC DNA]</scope>
    <source>
        <strain evidence="2">ATCC 13124 / DSM 756 / JCM 1290 / NCIMB 6125 / NCTC 8237 / S 107 / Type A</strain>
    </source>
</reference>
<dbReference type="GeneID" id="93001489"/>
<sequence>MAALTVDDILKESEVGTLIPLIVEVNDKVVPIIFVKDYLEALKDIGDNVLVALKSSIISNKKLDLLLIMIRFDEREENTYDLWLNYGFNWHFDFLNGLINLDKILIDFRDEDNNRIKTIEVCNTIKKDLEKYKESCEDSILIKEGKEENIIKVVKRKKYESWNNEDALDLIDEVLDDYSSIQDMWENL</sequence>
<accession>A0A0H2YPN3</accession>
<dbReference type="AlphaFoldDB" id="A0A0H2YPN3"/>